<dbReference type="AlphaFoldDB" id="A0A164ZIM0"/>
<evidence type="ECO:0000256" key="5">
    <source>
        <dbReference type="ARBA" id="ARBA00023034"/>
    </source>
</evidence>
<reference evidence="9 10" key="1">
    <citation type="submission" date="2016-03" db="EMBL/GenBank/DDBJ databases">
        <title>EvidentialGene: Evidence-directed Construction of Genes on Genomes.</title>
        <authorList>
            <person name="Gilbert D.G."/>
            <person name="Choi J.-H."/>
            <person name="Mockaitis K."/>
            <person name="Colbourne J."/>
            <person name="Pfrender M."/>
        </authorList>
    </citation>
    <scope>NUCLEOTIDE SEQUENCE [LARGE SCALE GENOMIC DNA]</scope>
    <source>
        <strain evidence="9 10">Xinb3</strain>
        <tissue evidence="9">Complete organism</tissue>
    </source>
</reference>
<dbReference type="Proteomes" id="UP000076858">
    <property type="component" value="Unassembled WGS sequence"/>
</dbReference>
<evidence type="ECO:0000313" key="10">
    <source>
        <dbReference type="Proteomes" id="UP000076858"/>
    </source>
</evidence>
<keyword evidence="3 9" id="KW-0328">Glycosyltransferase</keyword>
<sequence>MALEIEISFGKNEFFANEKCLSEAGQLWTSNILSTSYVYFSFSTPMKKTRVQSSLCLPQTVSLLSCGHSVFRYQRKMRLPYFRQFVSLSLFVSVGVFLFLNSTFKQPISPKLEAFAPGKIGELCESDGGGQKRIMFIETSGEKCLRPRQACAIESAARTNPDMTVYVYMAKEMPPGRPEMDRGEGLERHCETMEILESFTNVYIIRDSLPKHLVDTPLEPLYFNGNMKNSQYALQHISDALRVALLYKHGGIYLDLDVVVLRSLRCLRNTAGHTFILGESSIENGFMAFDRGHKLLKFFMRWMQRSYKPNERSVIGPNGFSRAFQMLCNHPSRVISDSAFDFKCHDNVNVRLHNKTAFHPITYFEQNRFYAENFDENELDTFNQSYSVHVYGSGHGAHVPETSLFAFMANQFCPSTYNLHLQGVYDF</sequence>
<organism evidence="9 10">
    <name type="scientific">Daphnia magna</name>
    <dbReference type="NCBI Taxonomy" id="35525"/>
    <lineage>
        <taxon>Eukaryota</taxon>
        <taxon>Metazoa</taxon>
        <taxon>Ecdysozoa</taxon>
        <taxon>Arthropoda</taxon>
        <taxon>Crustacea</taxon>
        <taxon>Branchiopoda</taxon>
        <taxon>Diplostraca</taxon>
        <taxon>Cladocera</taxon>
        <taxon>Anomopoda</taxon>
        <taxon>Daphniidae</taxon>
        <taxon>Daphnia</taxon>
    </lineage>
</organism>
<feature type="transmembrane region" description="Helical" evidence="7">
    <location>
        <begin position="81"/>
        <end position="100"/>
    </location>
</feature>
<evidence type="ECO:0000256" key="2">
    <source>
        <dbReference type="ARBA" id="ARBA00009003"/>
    </source>
</evidence>
<dbReference type="GO" id="GO:0016758">
    <property type="term" value="F:hexosyltransferase activity"/>
    <property type="evidence" value="ECO:0007669"/>
    <property type="project" value="TreeGrafter"/>
</dbReference>
<dbReference type="PANTHER" id="PTHR12042:SF21">
    <property type="entry name" value="ALPHA1,4-GALACTOSYLTRANSFERASE 1-RELATED"/>
    <property type="match status" value="1"/>
</dbReference>
<dbReference type="Pfam" id="PF04488">
    <property type="entry name" value="Gly_transf_sug"/>
    <property type="match status" value="1"/>
</dbReference>
<dbReference type="InterPro" id="IPR029044">
    <property type="entry name" value="Nucleotide-diphossugar_trans"/>
</dbReference>
<evidence type="ECO:0000256" key="4">
    <source>
        <dbReference type="ARBA" id="ARBA00022679"/>
    </source>
</evidence>
<proteinExistence type="inferred from homology"/>
<evidence type="ECO:0000259" key="8">
    <source>
        <dbReference type="Pfam" id="PF04572"/>
    </source>
</evidence>
<evidence type="ECO:0000256" key="3">
    <source>
        <dbReference type="ARBA" id="ARBA00022676"/>
    </source>
</evidence>
<dbReference type="InterPro" id="IPR007577">
    <property type="entry name" value="GlycoTrfase_DXD_sugar-bd_CS"/>
</dbReference>
<dbReference type="GO" id="GO:0000139">
    <property type="term" value="C:Golgi membrane"/>
    <property type="evidence" value="ECO:0007669"/>
    <property type="project" value="UniProtKB-SubCell"/>
</dbReference>
<protein>
    <submittedName>
        <fullName evidence="9">Lactosylceramide 4-alpha-galactosyltransferase</fullName>
    </submittedName>
</protein>
<dbReference type="EMBL" id="LRGB01000724">
    <property type="protein sequence ID" value="KZS16413.1"/>
    <property type="molecule type" value="Genomic_DNA"/>
</dbReference>
<keyword evidence="5" id="KW-0333">Golgi apparatus</keyword>
<dbReference type="Gene3D" id="3.90.550.20">
    <property type="match status" value="1"/>
</dbReference>
<dbReference type="Pfam" id="PF04572">
    <property type="entry name" value="Gb3_synth"/>
    <property type="match status" value="1"/>
</dbReference>
<dbReference type="GO" id="GO:0006688">
    <property type="term" value="P:glycosphingolipid biosynthetic process"/>
    <property type="evidence" value="ECO:0007669"/>
    <property type="project" value="TreeGrafter"/>
</dbReference>
<keyword evidence="7" id="KW-1133">Transmembrane helix</keyword>
<name>A0A164ZIM0_9CRUS</name>
<dbReference type="InterPro" id="IPR007652">
    <property type="entry name" value="A1-4-GlycosylTfrase_dom"/>
</dbReference>
<gene>
    <name evidence="9" type="ORF">APZ42_017859</name>
</gene>
<dbReference type="OrthoDB" id="409543at2759"/>
<dbReference type="STRING" id="35525.A0A164ZIM0"/>
<accession>A0A164ZIM0</accession>
<evidence type="ECO:0000313" key="9">
    <source>
        <dbReference type="EMBL" id="KZS16413.1"/>
    </source>
</evidence>
<comment type="caution">
    <text evidence="9">The sequence shown here is derived from an EMBL/GenBank/DDBJ whole genome shotgun (WGS) entry which is preliminary data.</text>
</comment>
<keyword evidence="10" id="KW-1185">Reference proteome</keyword>
<keyword evidence="4 9" id="KW-0808">Transferase</keyword>
<dbReference type="PANTHER" id="PTHR12042">
    <property type="entry name" value="LACTOSYLCERAMIDE 4-ALPHA-GALACTOSYLTRANSFERASE ALPHA- 1,4-GALACTOSYLTRANSFERASE"/>
    <property type="match status" value="1"/>
</dbReference>
<keyword evidence="6 7" id="KW-0472">Membrane</keyword>
<evidence type="ECO:0000256" key="1">
    <source>
        <dbReference type="ARBA" id="ARBA00004323"/>
    </source>
</evidence>
<dbReference type="SUPFAM" id="SSF53448">
    <property type="entry name" value="Nucleotide-diphospho-sugar transferases"/>
    <property type="match status" value="1"/>
</dbReference>
<feature type="domain" description="Alpha 1,4-glycosyltransferase" evidence="8">
    <location>
        <begin position="288"/>
        <end position="419"/>
    </location>
</feature>
<keyword evidence="7" id="KW-0812">Transmembrane</keyword>
<evidence type="ECO:0000256" key="6">
    <source>
        <dbReference type="ARBA" id="ARBA00023136"/>
    </source>
</evidence>
<evidence type="ECO:0000256" key="7">
    <source>
        <dbReference type="SAM" id="Phobius"/>
    </source>
</evidence>
<comment type="similarity">
    <text evidence="2">Belongs to the glycosyltransferase 32 family.</text>
</comment>
<dbReference type="InterPro" id="IPR051981">
    <property type="entry name" value="Glycosyltransf_32"/>
</dbReference>
<comment type="subcellular location">
    <subcellularLocation>
        <location evidence="1">Golgi apparatus membrane</location>
        <topology evidence="1">Single-pass type II membrane protein</topology>
    </subcellularLocation>
</comment>